<dbReference type="InterPro" id="IPR027038">
    <property type="entry name" value="RanGap"/>
</dbReference>
<evidence type="ECO:0000313" key="4">
    <source>
        <dbReference type="EMBL" id="KAL1512168.1"/>
    </source>
</evidence>
<dbReference type="SMART" id="SM00368">
    <property type="entry name" value="LRR_RI"/>
    <property type="match status" value="5"/>
</dbReference>
<keyword evidence="1" id="KW-0343">GTPase activation</keyword>
<keyword evidence="5" id="KW-1185">Reference proteome</keyword>
<dbReference type="GO" id="GO:0005829">
    <property type="term" value="C:cytosol"/>
    <property type="evidence" value="ECO:0007669"/>
    <property type="project" value="TreeGrafter"/>
</dbReference>
<proteinExistence type="predicted"/>
<evidence type="ECO:0000256" key="1">
    <source>
        <dbReference type="ARBA" id="ARBA00022468"/>
    </source>
</evidence>
<dbReference type="SUPFAM" id="SSF52047">
    <property type="entry name" value="RNI-like"/>
    <property type="match status" value="1"/>
</dbReference>
<dbReference type="GO" id="GO:0031267">
    <property type="term" value="F:small GTPase binding"/>
    <property type="evidence" value="ECO:0007669"/>
    <property type="project" value="TreeGrafter"/>
</dbReference>
<dbReference type="PANTHER" id="PTHR24113:SF12">
    <property type="entry name" value="RAN GTPASE-ACTIVATING PROTEIN 1"/>
    <property type="match status" value="1"/>
</dbReference>
<accession>A0AB34J694</accession>
<comment type="caution">
    <text evidence="4">The sequence shown here is derived from an EMBL/GenBank/DDBJ whole genome shotgun (WGS) entry which is preliminary data.</text>
</comment>
<dbReference type="GO" id="GO:0006913">
    <property type="term" value="P:nucleocytoplasmic transport"/>
    <property type="evidence" value="ECO:0007669"/>
    <property type="project" value="TreeGrafter"/>
</dbReference>
<dbReference type="AlphaFoldDB" id="A0AB34J694"/>
<dbReference type="Pfam" id="PF13516">
    <property type="entry name" value="LRR_6"/>
    <property type="match status" value="3"/>
</dbReference>
<dbReference type="InterPro" id="IPR001611">
    <property type="entry name" value="Leu-rich_rpt"/>
</dbReference>
<keyword evidence="3" id="KW-0677">Repeat</keyword>
<dbReference type="GO" id="GO:0005096">
    <property type="term" value="F:GTPase activator activity"/>
    <property type="evidence" value="ECO:0007669"/>
    <property type="project" value="UniProtKB-KW"/>
</dbReference>
<dbReference type="Gene3D" id="3.80.10.10">
    <property type="entry name" value="Ribonuclease Inhibitor"/>
    <property type="match status" value="2"/>
</dbReference>
<evidence type="ECO:0000256" key="2">
    <source>
        <dbReference type="ARBA" id="ARBA00022614"/>
    </source>
</evidence>
<gene>
    <name evidence="4" type="ORF">AB1Y20_005434</name>
</gene>
<organism evidence="4 5">
    <name type="scientific">Prymnesium parvum</name>
    <name type="common">Toxic golden alga</name>
    <dbReference type="NCBI Taxonomy" id="97485"/>
    <lineage>
        <taxon>Eukaryota</taxon>
        <taxon>Haptista</taxon>
        <taxon>Haptophyta</taxon>
        <taxon>Prymnesiophyceae</taxon>
        <taxon>Prymnesiales</taxon>
        <taxon>Prymnesiaceae</taxon>
        <taxon>Prymnesium</taxon>
    </lineage>
</organism>
<keyword evidence="2" id="KW-0433">Leucine-rich repeat</keyword>
<dbReference type="PANTHER" id="PTHR24113">
    <property type="entry name" value="RAN GTPASE-ACTIVATING PROTEIN 1"/>
    <property type="match status" value="1"/>
</dbReference>
<dbReference type="GO" id="GO:0005634">
    <property type="term" value="C:nucleus"/>
    <property type="evidence" value="ECO:0007669"/>
    <property type="project" value="TreeGrafter"/>
</dbReference>
<reference evidence="4 5" key="1">
    <citation type="journal article" date="2024" name="Science">
        <title>Giant polyketide synthase enzymes in the biosynthesis of giant marine polyether toxins.</title>
        <authorList>
            <person name="Fallon T.R."/>
            <person name="Shende V.V."/>
            <person name="Wierzbicki I.H."/>
            <person name="Pendleton A.L."/>
            <person name="Watervoot N.F."/>
            <person name="Auber R.P."/>
            <person name="Gonzalez D.J."/>
            <person name="Wisecaver J.H."/>
            <person name="Moore B.S."/>
        </authorList>
    </citation>
    <scope>NUCLEOTIDE SEQUENCE [LARGE SCALE GENOMIC DNA]</scope>
    <source>
        <strain evidence="4 5">12B1</strain>
    </source>
</reference>
<evidence type="ECO:0000313" key="5">
    <source>
        <dbReference type="Proteomes" id="UP001515480"/>
    </source>
</evidence>
<evidence type="ECO:0000256" key="3">
    <source>
        <dbReference type="ARBA" id="ARBA00022737"/>
    </source>
</evidence>
<dbReference type="Proteomes" id="UP001515480">
    <property type="component" value="Unassembled WGS sequence"/>
</dbReference>
<name>A0AB34J694_PRYPA</name>
<protein>
    <submittedName>
        <fullName evidence="4">Uncharacterized protein</fullName>
    </submittedName>
</protein>
<dbReference type="InterPro" id="IPR032675">
    <property type="entry name" value="LRR_dom_sf"/>
</dbReference>
<dbReference type="GO" id="GO:0048471">
    <property type="term" value="C:perinuclear region of cytoplasm"/>
    <property type="evidence" value="ECO:0007669"/>
    <property type="project" value="TreeGrafter"/>
</dbReference>
<dbReference type="EMBL" id="JBGBPQ010000013">
    <property type="protein sequence ID" value="KAL1512168.1"/>
    <property type="molecule type" value="Genomic_DNA"/>
</dbReference>
<sequence length="333" mass="36102">MLVWLCKLVVEVHSWRLAGGVGAGNSIYRLRGGGAMAEAPSREFDEEVKAFFAKHSYEEEVSEHFHTMEIPGLDMQEEIENASVLCLSDMPLGDEGARGFGKALSAIKPENAKDIWLTRTGIGDEGCAAVAKGVLSCPNLVKLVMMQNEIGDAGMAAVATTCKTASFTELVLSANRIGDAGIEAFAKSVDEGDSFKNLRKLYLDRNPIGDAGAVALAGVLHKLPDLEYIALYKCNIGDKGLNAFTVAINKMGALSNAEYLWMYEQDPPCSEEAIAALKFAVKGKVKSYISWPPPTPGFGYDWGKWGPQGRPLEEVEAIERNLLNPPKKSDKKK</sequence>